<keyword evidence="1" id="KW-0732">Signal</keyword>
<keyword evidence="3" id="KW-1185">Reference proteome</keyword>
<gene>
    <name evidence="2" type="ORF">E4L98_21615</name>
</gene>
<organism evidence="2 3">
    <name type="scientific">Duganella callida</name>
    <dbReference type="NCBI Taxonomy" id="2561932"/>
    <lineage>
        <taxon>Bacteria</taxon>
        <taxon>Pseudomonadati</taxon>
        <taxon>Pseudomonadota</taxon>
        <taxon>Betaproteobacteria</taxon>
        <taxon>Burkholderiales</taxon>
        <taxon>Oxalobacteraceae</taxon>
        <taxon>Telluria group</taxon>
        <taxon>Duganella</taxon>
    </lineage>
</organism>
<dbReference type="AlphaFoldDB" id="A0A4Y9SBC5"/>
<feature type="signal peptide" evidence="1">
    <location>
        <begin position="1"/>
        <end position="22"/>
    </location>
</feature>
<evidence type="ECO:0000313" key="3">
    <source>
        <dbReference type="Proteomes" id="UP000297729"/>
    </source>
</evidence>
<dbReference type="EMBL" id="SPVG01000213">
    <property type="protein sequence ID" value="TFW17027.1"/>
    <property type="molecule type" value="Genomic_DNA"/>
</dbReference>
<evidence type="ECO:0000256" key="1">
    <source>
        <dbReference type="SAM" id="SignalP"/>
    </source>
</evidence>
<evidence type="ECO:0008006" key="4">
    <source>
        <dbReference type="Google" id="ProtNLM"/>
    </source>
</evidence>
<sequence length="206" mass="21193">MKSSYLRAGLALLCAVILSACGGNDGSLSLSGTITYNGPAKSGLVLINKGNGEKLTVADGATSFVFTKLMAQDEQFDVEVDTQPTGANCVLSNNNNKANVYTVYYVAVTCTANPYNLGGTVHNLKGKGMVLANGTDRVGVLPSTTSPGADVTFIFPTKVSNGSLYGATVAVQPDGQTCAVDPSNNPGIMPNFDGLGLIVNCVDNTK</sequence>
<dbReference type="OrthoDB" id="8924315at2"/>
<reference evidence="2 3" key="1">
    <citation type="submission" date="2019-03" db="EMBL/GenBank/DDBJ databases">
        <title>Draft Genome Sequence of Duganella callidus sp. nov., a Novel Duganella Species Isolated from Cultivated Soil.</title>
        <authorList>
            <person name="Raths R."/>
            <person name="Peta V."/>
            <person name="Bucking H."/>
        </authorList>
    </citation>
    <scope>NUCLEOTIDE SEQUENCE [LARGE SCALE GENOMIC DNA]</scope>
    <source>
        <strain evidence="2 3">DN04</strain>
    </source>
</reference>
<name>A0A4Y9SBC5_9BURK</name>
<protein>
    <recommendedName>
        <fullName evidence="4">Lipoprotein</fullName>
    </recommendedName>
</protein>
<evidence type="ECO:0000313" key="2">
    <source>
        <dbReference type="EMBL" id="TFW17027.1"/>
    </source>
</evidence>
<dbReference type="RefSeq" id="WP_135203616.1">
    <property type="nucleotide sequence ID" value="NZ_SPVG01000213.1"/>
</dbReference>
<dbReference type="PROSITE" id="PS51257">
    <property type="entry name" value="PROKAR_LIPOPROTEIN"/>
    <property type="match status" value="1"/>
</dbReference>
<dbReference type="Proteomes" id="UP000297729">
    <property type="component" value="Unassembled WGS sequence"/>
</dbReference>
<accession>A0A4Y9SBC5</accession>
<proteinExistence type="predicted"/>
<comment type="caution">
    <text evidence="2">The sequence shown here is derived from an EMBL/GenBank/DDBJ whole genome shotgun (WGS) entry which is preliminary data.</text>
</comment>
<feature type="chain" id="PRO_5021457666" description="Lipoprotein" evidence="1">
    <location>
        <begin position="23"/>
        <end position="206"/>
    </location>
</feature>